<accession>A0A845H0N0</accession>
<keyword evidence="1" id="KW-0067">ATP-binding</keyword>
<proteinExistence type="predicted"/>
<organism evidence="1 2">
    <name type="scientific">Duganella vulcania</name>
    <dbReference type="NCBI Taxonomy" id="2692166"/>
    <lineage>
        <taxon>Bacteria</taxon>
        <taxon>Pseudomonadati</taxon>
        <taxon>Pseudomonadota</taxon>
        <taxon>Betaproteobacteria</taxon>
        <taxon>Burkholderiales</taxon>
        <taxon>Oxalobacteraceae</taxon>
        <taxon>Telluria group</taxon>
        <taxon>Duganella</taxon>
    </lineage>
</organism>
<dbReference type="GO" id="GO:0004386">
    <property type="term" value="F:helicase activity"/>
    <property type="evidence" value="ECO:0007669"/>
    <property type="project" value="UniProtKB-KW"/>
</dbReference>
<keyword evidence="1" id="KW-0378">Hydrolase</keyword>
<dbReference type="AlphaFoldDB" id="A0A845H0N0"/>
<dbReference type="EMBL" id="WWCX01000198">
    <property type="protein sequence ID" value="MYM99092.1"/>
    <property type="molecule type" value="Genomic_DNA"/>
</dbReference>
<reference evidence="1" key="1">
    <citation type="submission" date="2019-12" db="EMBL/GenBank/DDBJ databases">
        <title>Novel species isolated from a subtropical stream in China.</title>
        <authorList>
            <person name="Lu H."/>
        </authorList>
    </citation>
    <scope>NUCLEOTIDE SEQUENCE [LARGE SCALE GENOMIC DNA]</scope>
    <source>
        <strain evidence="1">FT81W</strain>
    </source>
</reference>
<keyword evidence="1" id="KW-0347">Helicase</keyword>
<feature type="non-terminal residue" evidence="1">
    <location>
        <position position="1"/>
    </location>
</feature>
<name>A0A845H0N0_9BURK</name>
<evidence type="ECO:0000313" key="2">
    <source>
        <dbReference type="Proteomes" id="UP000447355"/>
    </source>
</evidence>
<gene>
    <name evidence="1" type="ORF">GTP90_35135</name>
</gene>
<protein>
    <submittedName>
        <fullName evidence="1">ATP-dependent helicase</fullName>
    </submittedName>
</protein>
<sequence length="60" mass="6174">PRAAGAPTYGSRREKVDPWFLKPYEPAKAPAPAATASLGGAATAKPKQKLAFLLGGAPKQ</sequence>
<dbReference type="Proteomes" id="UP000447355">
    <property type="component" value="Unassembled WGS sequence"/>
</dbReference>
<evidence type="ECO:0000313" key="1">
    <source>
        <dbReference type="EMBL" id="MYM99092.1"/>
    </source>
</evidence>
<comment type="caution">
    <text evidence="1">The sequence shown here is derived from an EMBL/GenBank/DDBJ whole genome shotgun (WGS) entry which is preliminary data.</text>
</comment>
<keyword evidence="1" id="KW-0547">Nucleotide-binding</keyword>